<name>A0A397TP87_9GLOM</name>
<dbReference type="STRING" id="658196.A0A397TP87"/>
<organism evidence="2 3">
    <name type="scientific">Glomus cerebriforme</name>
    <dbReference type="NCBI Taxonomy" id="658196"/>
    <lineage>
        <taxon>Eukaryota</taxon>
        <taxon>Fungi</taxon>
        <taxon>Fungi incertae sedis</taxon>
        <taxon>Mucoromycota</taxon>
        <taxon>Glomeromycotina</taxon>
        <taxon>Glomeromycetes</taxon>
        <taxon>Glomerales</taxon>
        <taxon>Glomeraceae</taxon>
        <taxon>Glomus</taxon>
    </lineage>
</organism>
<accession>A0A397TP87</accession>
<reference evidence="2 3" key="1">
    <citation type="submission" date="2018-06" db="EMBL/GenBank/DDBJ databases">
        <title>Comparative genomics reveals the genomic features of Rhizophagus irregularis, R. cerebriforme, R. diaphanum and Gigaspora rosea, and their symbiotic lifestyle signature.</title>
        <authorList>
            <person name="Morin E."/>
            <person name="San Clemente H."/>
            <person name="Chen E.C.H."/>
            <person name="De La Providencia I."/>
            <person name="Hainaut M."/>
            <person name="Kuo A."/>
            <person name="Kohler A."/>
            <person name="Murat C."/>
            <person name="Tang N."/>
            <person name="Roy S."/>
            <person name="Loubradou J."/>
            <person name="Henrissat B."/>
            <person name="Grigoriev I.V."/>
            <person name="Corradi N."/>
            <person name="Roux C."/>
            <person name="Martin F.M."/>
        </authorList>
    </citation>
    <scope>NUCLEOTIDE SEQUENCE [LARGE SCALE GENOMIC DNA]</scope>
    <source>
        <strain evidence="2 3">DAOM 227022</strain>
    </source>
</reference>
<dbReference type="Pfam" id="PF24209">
    <property type="entry name" value="DUF7431"/>
    <property type="match status" value="1"/>
</dbReference>
<evidence type="ECO:0000259" key="1">
    <source>
        <dbReference type="Pfam" id="PF24209"/>
    </source>
</evidence>
<feature type="domain" description="DUF7431" evidence="1">
    <location>
        <begin position="218"/>
        <end position="349"/>
    </location>
</feature>
<evidence type="ECO:0000313" key="2">
    <source>
        <dbReference type="EMBL" id="RIA99778.1"/>
    </source>
</evidence>
<dbReference type="AlphaFoldDB" id="A0A397TP87"/>
<dbReference type="Proteomes" id="UP000265703">
    <property type="component" value="Unassembled WGS sequence"/>
</dbReference>
<gene>
    <name evidence="2" type="ORF">C1645_811144</name>
</gene>
<dbReference type="InterPro" id="IPR055854">
    <property type="entry name" value="DUF7431"/>
</dbReference>
<evidence type="ECO:0000313" key="3">
    <source>
        <dbReference type="Proteomes" id="UP000265703"/>
    </source>
</evidence>
<dbReference type="OrthoDB" id="2418285at2759"/>
<comment type="caution">
    <text evidence="2">The sequence shown here is derived from an EMBL/GenBank/DDBJ whole genome shotgun (WGS) entry which is preliminary data.</text>
</comment>
<keyword evidence="3" id="KW-1185">Reference proteome</keyword>
<sequence>MFAKIVRETEKEIRLKEILEFKNEGSKSYLYLMKDSSPNWNILNDKFNLDYGLVALNLNDPNSIKIRKILYKHNGRWKLRHVKYSYQHSSEYAPLEEPETHLPIYKIFINVYYDEDWMNKKKLFINIDGVNVHNIVKFGLSVGISKNETFNEEINSMYSYTEVSKVSLKFSEENLELTSEFINEVNDAIKAKNREKFREIIEKYASENSVEKSKEGSVNTNIGPSTIKIGDAECNVFAAVIDTEDSKNIHFNCQIVINSKLNDRPIEPCVLINSIQKIFKKCKYKLVIKLLIIGYDIEFLNNPKYIVGIITLKNRYNDLLERNVPFFEIPILIDIESNNPLIIGHNFQN</sequence>
<protein>
    <recommendedName>
        <fullName evidence="1">DUF7431 domain-containing protein</fullName>
    </recommendedName>
</protein>
<dbReference type="EMBL" id="QKYT01000001">
    <property type="protein sequence ID" value="RIA99778.1"/>
    <property type="molecule type" value="Genomic_DNA"/>
</dbReference>
<proteinExistence type="predicted"/>